<dbReference type="RefSeq" id="WP_317834301.1">
    <property type="nucleotide sequence ID" value="NZ_CP136920.1"/>
</dbReference>
<organism evidence="2 3">
    <name type="scientific">Rubellicoccus peritrichatus</name>
    <dbReference type="NCBI Taxonomy" id="3080537"/>
    <lineage>
        <taxon>Bacteria</taxon>
        <taxon>Pseudomonadati</taxon>
        <taxon>Verrucomicrobiota</taxon>
        <taxon>Opitutia</taxon>
        <taxon>Puniceicoccales</taxon>
        <taxon>Cerasicoccaceae</taxon>
        <taxon>Rubellicoccus</taxon>
    </lineage>
</organism>
<dbReference type="AlphaFoldDB" id="A0AAQ3LAR6"/>
<keyword evidence="3" id="KW-1185">Reference proteome</keyword>
<dbReference type="SUPFAM" id="SSF53335">
    <property type="entry name" value="S-adenosyl-L-methionine-dependent methyltransferases"/>
    <property type="match status" value="1"/>
</dbReference>
<dbReference type="CDD" id="cd02440">
    <property type="entry name" value="AdoMet_MTases"/>
    <property type="match status" value="1"/>
</dbReference>
<dbReference type="KEGG" id="puo:RZN69_01860"/>
<keyword evidence="2" id="KW-0808">Transferase</keyword>
<dbReference type="GO" id="GO:0032259">
    <property type="term" value="P:methylation"/>
    <property type="evidence" value="ECO:0007669"/>
    <property type="project" value="UniProtKB-KW"/>
</dbReference>
<evidence type="ECO:0000259" key="1">
    <source>
        <dbReference type="Pfam" id="PF08241"/>
    </source>
</evidence>
<name>A0AAQ3LAR6_9BACT</name>
<dbReference type="InterPro" id="IPR029063">
    <property type="entry name" value="SAM-dependent_MTases_sf"/>
</dbReference>
<dbReference type="Pfam" id="PF08241">
    <property type="entry name" value="Methyltransf_11"/>
    <property type="match status" value="1"/>
</dbReference>
<evidence type="ECO:0000313" key="2">
    <source>
        <dbReference type="EMBL" id="WOO41817.1"/>
    </source>
</evidence>
<gene>
    <name evidence="2" type="ORF">RZN69_01860</name>
</gene>
<dbReference type="Proteomes" id="UP001304300">
    <property type="component" value="Chromosome"/>
</dbReference>
<sequence length="244" mass="27754">MMARFDQCAHRYANYAFVQELMAEWLSEWLDGVSCPEGTALEYGAGEGLFTKHILNHFRRVWAVDQAPHMIELGRDRVPLGDWMEGDAWQADGPVECADAILSSSLLQWCEDPETVLRRWMKRLRPGGQLLHGFYVSPTLPELSSLLGDSVMPVRWHSAEAWEDAFAAVGFTIERSECQTRKIGFKGGLELLRHLHGIGAINPGRVGAGRLRSVLRRYDDEFRSGDDRVFSSWTFCRIQARLKQ</sequence>
<protein>
    <submittedName>
        <fullName evidence="2">Methyltransferase domain-containing protein</fullName>
    </submittedName>
</protein>
<proteinExistence type="predicted"/>
<dbReference type="PANTHER" id="PTHR43861:SF1">
    <property type="entry name" value="TRANS-ACONITATE 2-METHYLTRANSFERASE"/>
    <property type="match status" value="1"/>
</dbReference>
<keyword evidence="2" id="KW-0489">Methyltransferase</keyword>
<dbReference type="Gene3D" id="3.40.50.150">
    <property type="entry name" value="Vaccinia Virus protein VP39"/>
    <property type="match status" value="1"/>
</dbReference>
<reference evidence="2 3" key="1">
    <citation type="submission" date="2023-10" db="EMBL/GenBank/DDBJ databases">
        <title>Rubellicoccus peritrichatus gen. nov., sp. nov., isolated from an algae of coral reef tank.</title>
        <authorList>
            <person name="Luo J."/>
        </authorList>
    </citation>
    <scope>NUCLEOTIDE SEQUENCE [LARGE SCALE GENOMIC DNA]</scope>
    <source>
        <strain evidence="2 3">CR14</strain>
    </source>
</reference>
<feature type="domain" description="Methyltransferase type 11" evidence="1">
    <location>
        <begin position="41"/>
        <end position="131"/>
    </location>
</feature>
<accession>A0AAQ3LAR6</accession>
<dbReference type="PANTHER" id="PTHR43861">
    <property type="entry name" value="TRANS-ACONITATE 2-METHYLTRANSFERASE-RELATED"/>
    <property type="match status" value="1"/>
</dbReference>
<evidence type="ECO:0000313" key="3">
    <source>
        <dbReference type="Proteomes" id="UP001304300"/>
    </source>
</evidence>
<dbReference type="EMBL" id="CP136920">
    <property type="protein sequence ID" value="WOO41817.1"/>
    <property type="molecule type" value="Genomic_DNA"/>
</dbReference>
<dbReference type="GO" id="GO:0008757">
    <property type="term" value="F:S-adenosylmethionine-dependent methyltransferase activity"/>
    <property type="evidence" value="ECO:0007669"/>
    <property type="project" value="InterPro"/>
</dbReference>
<dbReference type="InterPro" id="IPR013216">
    <property type="entry name" value="Methyltransf_11"/>
</dbReference>